<dbReference type="Proteomes" id="UP000307602">
    <property type="component" value="Unassembled WGS sequence"/>
</dbReference>
<dbReference type="NCBIfam" id="TIGR04183">
    <property type="entry name" value="Por_Secre_tail"/>
    <property type="match status" value="1"/>
</dbReference>
<evidence type="ECO:0000313" key="4">
    <source>
        <dbReference type="EMBL" id="TGV02430.1"/>
    </source>
</evidence>
<dbReference type="InterPro" id="IPR013783">
    <property type="entry name" value="Ig-like_fold"/>
</dbReference>
<proteinExistence type="predicted"/>
<dbReference type="SUPFAM" id="SSF49265">
    <property type="entry name" value="Fibronectin type III"/>
    <property type="match status" value="1"/>
</dbReference>
<evidence type="ECO:0000256" key="1">
    <source>
        <dbReference type="ARBA" id="ARBA00022729"/>
    </source>
</evidence>
<keyword evidence="5" id="KW-1185">Reference proteome</keyword>
<dbReference type="InterPro" id="IPR026444">
    <property type="entry name" value="Secre_tail"/>
</dbReference>
<protein>
    <submittedName>
        <fullName evidence="4">T9SS type A sorting domain-containing protein</fullName>
    </submittedName>
</protein>
<evidence type="ECO:0000256" key="2">
    <source>
        <dbReference type="SAM" id="SignalP"/>
    </source>
</evidence>
<feature type="domain" description="Fibronectin type-III" evidence="3">
    <location>
        <begin position="143"/>
        <end position="232"/>
    </location>
</feature>
<keyword evidence="1 2" id="KW-0732">Signal</keyword>
<dbReference type="RefSeq" id="WP_135877198.1">
    <property type="nucleotide sequence ID" value="NZ_SRSO01000013.1"/>
</dbReference>
<name>A0A4S1DWD1_9FLAO</name>
<sequence length="325" mass="34427">MICKITQRNSIKISSFLSSLLILVFFLSTSMINAQEPGAPTGLAYTDGTPNQFALTWDANALATGGFNIGIVGADGSDIWIEWGYTTGTSYVFSGTYGAGGSAEITITDGQTYKVKLQAQPDTDFNAYSDLDVTVNGTPSMDPNAPTGLATTAILSNQFTLTWDADPLATGGFNIGIVGADGSDIWIEWNYKGGTSYLFSGTYGSGTPAEITIADGGTYTVKLQAQPDSNFNAYAETTTGTLSANDINEVNFNVSPNPVANVVNIQANANTLNEISKVSIYSLMGQLVKESNTVKIEVEDLSSGIYMLSVQDENGNTTTKKFVKN</sequence>
<feature type="domain" description="Fibronectin type-III" evidence="3">
    <location>
        <begin position="37"/>
        <end position="128"/>
    </location>
</feature>
<feature type="chain" id="PRO_5020520953" evidence="2">
    <location>
        <begin position="35"/>
        <end position="325"/>
    </location>
</feature>
<dbReference type="OrthoDB" id="9805017at2"/>
<dbReference type="InterPro" id="IPR003961">
    <property type="entry name" value="FN3_dom"/>
</dbReference>
<organism evidence="4 5">
    <name type="scientific">Flavivirga rizhaonensis</name>
    <dbReference type="NCBI Taxonomy" id="2559571"/>
    <lineage>
        <taxon>Bacteria</taxon>
        <taxon>Pseudomonadati</taxon>
        <taxon>Bacteroidota</taxon>
        <taxon>Flavobacteriia</taxon>
        <taxon>Flavobacteriales</taxon>
        <taxon>Flavobacteriaceae</taxon>
        <taxon>Flavivirga</taxon>
    </lineage>
</organism>
<evidence type="ECO:0000313" key="5">
    <source>
        <dbReference type="Proteomes" id="UP000307602"/>
    </source>
</evidence>
<dbReference type="SMART" id="SM00060">
    <property type="entry name" value="FN3"/>
    <property type="match status" value="2"/>
</dbReference>
<dbReference type="EMBL" id="SRSO01000013">
    <property type="protein sequence ID" value="TGV02430.1"/>
    <property type="molecule type" value="Genomic_DNA"/>
</dbReference>
<accession>A0A4S1DWD1</accession>
<feature type="signal peptide" evidence="2">
    <location>
        <begin position="1"/>
        <end position="34"/>
    </location>
</feature>
<dbReference type="Gene3D" id="2.60.40.10">
    <property type="entry name" value="Immunoglobulins"/>
    <property type="match status" value="1"/>
</dbReference>
<dbReference type="InterPro" id="IPR036116">
    <property type="entry name" value="FN3_sf"/>
</dbReference>
<dbReference type="Pfam" id="PF18962">
    <property type="entry name" value="Por_Secre_tail"/>
    <property type="match status" value="1"/>
</dbReference>
<evidence type="ECO:0000259" key="3">
    <source>
        <dbReference type="SMART" id="SM00060"/>
    </source>
</evidence>
<comment type="caution">
    <text evidence="4">The sequence shown here is derived from an EMBL/GenBank/DDBJ whole genome shotgun (WGS) entry which is preliminary data.</text>
</comment>
<dbReference type="AlphaFoldDB" id="A0A4S1DWD1"/>
<gene>
    <name evidence="4" type="ORF">EM932_10785</name>
</gene>
<reference evidence="4 5" key="1">
    <citation type="submission" date="2019-04" db="EMBL/GenBank/DDBJ databases">
        <authorList>
            <person name="Liu A."/>
        </authorList>
    </citation>
    <scope>NUCLEOTIDE SEQUENCE [LARGE SCALE GENOMIC DNA]</scope>
    <source>
        <strain evidence="4 5">RZ03</strain>
    </source>
</reference>